<feature type="transmembrane region" description="Helical" evidence="1">
    <location>
        <begin position="84"/>
        <end position="107"/>
    </location>
</feature>
<evidence type="ECO:0008006" key="4">
    <source>
        <dbReference type="Google" id="ProtNLM"/>
    </source>
</evidence>
<protein>
    <recommendedName>
        <fullName evidence="4">Integral membrane protein</fullName>
    </recommendedName>
</protein>
<dbReference type="OrthoDB" id="4951059at2"/>
<keyword evidence="1" id="KW-0812">Transmembrane</keyword>
<organism evidence="2 3">
    <name type="scientific">Pseudarthrobacter chlorophenolicus (strain ATCC 700700 / DSM 12829 / CIP 107037 / JCM 12360 / KCTC 9906 / NCIMB 13794 / A6)</name>
    <name type="common">Arthrobacter chlorophenolicus</name>
    <dbReference type="NCBI Taxonomy" id="452863"/>
    <lineage>
        <taxon>Bacteria</taxon>
        <taxon>Bacillati</taxon>
        <taxon>Actinomycetota</taxon>
        <taxon>Actinomycetes</taxon>
        <taxon>Micrococcales</taxon>
        <taxon>Micrococcaceae</taxon>
        <taxon>Pseudarthrobacter</taxon>
    </lineage>
</organism>
<accession>B8HGI9</accession>
<dbReference type="STRING" id="452863.Achl_3295"/>
<reference evidence="2" key="1">
    <citation type="submission" date="2009-01" db="EMBL/GenBank/DDBJ databases">
        <title>Complete sequence of chromosome of Arthrobacter chlorophenolicus A6.</title>
        <authorList>
            <consortium name="US DOE Joint Genome Institute"/>
            <person name="Lucas S."/>
            <person name="Copeland A."/>
            <person name="Lapidus A."/>
            <person name="Glavina del Rio T."/>
            <person name="Tice H."/>
            <person name="Bruce D."/>
            <person name="Goodwin L."/>
            <person name="Pitluck S."/>
            <person name="Goltsman E."/>
            <person name="Clum A."/>
            <person name="Larimer F."/>
            <person name="Land M."/>
            <person name="Hauser L."/>
            <person name="Kyrpides N."/>
            <person name="Mikhailova N."/>
            <person name="Jansson J."/>
            <person name="Richardson P."/>
        </authorList>
    </citation>
    <scope>NUCLEOTIDE SEQUENCE [LARGE SCALE GENOMIC DNA]</scope>
    <source>
        <strain evidence="2">A6</strain>
    </source>
</reference>
<evidence type="ECO:0000256" key="1">
    <source>
        <dbReference type="SAM" id="Phobius"/>
    </source>
</evidence>
<evidence type="ECO:0000313" key="3">
    <source>
        <dbReference type="Proteomes" id="UP000002505"/>
    </source>
</evidence>
<dbReference type="RefSeq" id="WP_015938449.1">
    <property type="nucleotide sequence ID" value="NC_011886.1"/>
</dbReference>
<feature type="transmembrane region" description="Helical" evidence="1">
    <location>
        <begin position="6"/>
        <end position="29"/>
    </location>
</feature>
<dbReference type="KEGG" id="ach:Achl_3295"/>
<dbReference type="HOGENOM" id="CLU_2033271_0_0_11"/>
<dbReference type="AlphaFoldDB" id="B8HGI9"/>
<gene>
    <name evidence="2" type="ordered locus">Achl_3295</name>
</gene>
<proteinExistence type="predicted"/>
<sequence>MDYNDFEFVAFWVLSSVPGLVLVAAGTIAHQKSAKGWISRYLIIGIPACFLYAACAGILALQLFPPPYVAGLSEGRGLDLRGMGFLLGAWIGAIGGVVGALLIVAVSSMTLRFKHRREAVL</sequence>
<name>B8HGI9_PSECP</name>
<keyword evidence="3" id="KW-1185">Reference proteome</keyword>
<keyword evidence="1" id="KW-1133">Transmembrane helix</keyword>
<evidence type="ECO:0000313" key="2">
    <source>
        <dbReference type="EMBL" id="ACL41255.1"/>
    </source>
</evidence>
<keyword evidence="1" id="KW-0472">Membrane</keyword>
<dbReference type="EMBL" id="CP001341">
    <property type="protein sequence ID" value="ACL41255.1"/>
    <property type="molecule type" value="Genomic_DNA"/>
</dbReference>
<feature type="transmembrane region" description="Helical" evidence="1">
    <location>
        <begin position="41"/>
        <end position="64"/>
    </location>
</feature>
<dbReference type="Proteomes" id="UP000002505">
    <property type="component" value="Chromosome"/>
</dbReference>